<dbReference type="Pfam" id="PF00012">
    <property type="entry name" value="HSP70"/>
    <property type="match status" value="2"/>
</dbReference>
<dbReference type="InterPro" id="IPR029048">
    <property type="entry name" value="HSP70_C_sf"/>
</dbReference>
<proteinExistence type="inferred from homology"/>
<evidence type="ECO:0000256" key="3">
    <source>
        <dbReference type="ARBA" id="ARBA00022840"/>
    </source>
</evidence>
<accession>A0A401T8N0</accession>
<dbReference type="PROSITE" id="PS01036">
    <property type="entry name" value="HSP70_3"/>
    <property type="match status" value="1"/>
</dbReference>
<evidence type="ECO:0000256" key="5">
    <source>
        <dbReference type="SAM" id="MobiDB-lite"/>
    </source>
</evidence>
<evidence type="ECO:0000256" key="4">
    <source>
        <dbReference type="ARBA" id="ARBA00023016"/>
    </source>
</evidence>
<comment type="caution">
    <text evidence="6">The sequence shown here is derived from an EMBL/GenBank/DDBJ whole genome shotgun (WGS) entry which is preliminary data.</text>
</comment>
<dbReference type="Gene3D" id="3.90.640.10">
    <property type="entry name" value="Actin, Chain A, domain 4"/>
    <property type="match status" value="1"/>
</dbReference>
<gene>
    <name evidence="6" type="ORF">chiPu_0022700</name>
</gene>
<dbReference type="PRINTS" id="PR00301">
    <property type="entry name" value="HEATSHOCK70"/>
</dbReference>
<dbReference type="FunFam" id="3.90.640.10:FF:000134">
    <property type="entry name" value="Heat shock cognate 71 kDa protein"/>
    <property type="match status" value="1"/>
</dbReference>
<evidence type="ECO:0008006" key="8">
    <source>
        <dbReference type="Google" id="ProtNLM"/>
    </source>
</evidence>
<feature type="compositionally biased region" description="Gly residues" evidence="5">
    <location>
        <begin position="280"/>
        <end position="296"/>
    </location>
</feature>
<dbReference type="InterPro" id="IPR043129">
    <property type="entry name" value="ATPase_NBD"/>
</dbReference>
<keyword evidence="4" id="KW-0346">Stress response</keyword>
<dbReference type="OrthoDB" id="2401965at2759"/>
<keyword evidence="3" id="KW-0067">ATP-binding</keyword>
<dbReference type="GO" id="GO:0140662">
    <property type="term" value="F:ATP-dependent protein folding chaperone"/>
    <property type="evidence" value="ECO:0007669"/>
    <property type="project" value="InterPro"/>
</dbReference>
<dbReference type="SUPFAM" id="SSF53067">
    <property type="entry name" value="Actin-like ATPase domain"/>
    <property type="match status" value="1"/>
</dbReference>
<dbReference type="FunFam" id="1.20.1270.10:FF:000003">
    <property type="entry name" value="heat shock cognate 71 kDa protein-like"/>
    <property type="match status" value="1"/>
</dbReference>
<name>A0A401T8N0_CHIPU</name>
<evidence type="ECO:0000256" key="1">
    <source>
        <dbReference type="ARBA" id="ARBA00007381"/>
    </source>
</evidence>
<feature type="non-terminal residue" evidence="6">
    <location>
        <position position="1"/>
    </location>
</feature>
<dbReference type="SUPFAM" id="SSF100934">
    <property type="entry name" value="Heat shock protein 70kD (HSP70), C-terminal subdomain"/>
    <property type="match status" value="1"/>
</dbReference>
<dbReference type="AlphaFoldDB" id="A0A401T8N0"/>
<dbReference type="FunFam" id="3.30.420.40:FF:000135">
    <property type="entry name" value="Heat shock cognate 71 kDa protein"/>
    <property type="match status" value="1"/>
</dbReference>
<protein>
    <recommendedName>
        <fullName evidence="8">Heat shock protein 70</fullName>
    </recommendedName>
</protein>
<dbReference type="GO" id="GO:0005524">
    <property type="term" value="F:ATP binding"/>
    <property type="evidence" value="ECO:0007669"/>
    <property type="project" value="UniProtKB-KW"/>
</dbReference>
<reference evidence="6 7" key="1">
    <citation type="journal article" date="2018" name="Nat. Ecol. Evol.">
        <title>Shark genomes provide insights into elasmobranch evolution and the origin of vertebrates.</title>
        <authorList>
            <person name="Hara Y"/>
            <person name="Yamaguchi K"/>
            <person name="Onimaru K"/>
            <person name="Kadota M"/>
            <person name="Koyanagi M"/>
            <person name="Keeley SD"/>
            <person name="Tatsumi K"/>
            <person name="Tanaka K"/>
            <person name="Motone F"/>
            <person name="Kageyama Y"/>
            <person name="Nozu R"/>
            <person name="Adachi N"/>
            <person name="Nishimura O"/>
            <person name="Nakagawa R"/>
            <person name="Tanegashima C"/>
            <person name="Kiyatake I"/>
            <person name="Matsumoto R"/>
            <person name="Murakumo K"/>
            <person name="Nishida K"/>
            <person name="Terakita A"/>
            <person name="Kuratani S"/>
            <person name="Sato K"/>
            <person name="Hyodo S Kuraku.S."/>
        </authorList>
    </citation>
    <scope>NUCLEOTIDE SEQUENCE [LARGE SCALE GENOMIC DNA]</scope>
</reference>
<dbReference type="EMBL" id="BEZZ01010201">
    <property type="protein sequence ID" value="GCC38990.1"/>
    <property type="molecule type" value="Genomic_DNA"/>
</dbReference>
<dbReference type="STRING" id="137246.A0A401T8N0"/>
<organism evidence="6 7">
    <name type="scientific">Chiloscyllium punctatum</name>
    <name type="common">Brownbanded bambooshark</name>
    <name type="synonym">Hemiscyllium punctatum</name>
    <dbReference type="NCBI Taxonomy" id="137246"/>
    <lineage>
        <taxon>Eukaryota</taxon>
        <taxon>Metazoa</taxon>
        <taxon>Chordata</taxon>
        <taxon>Craniata</taxon>
        <taxon>Vertebrata</taxon>
        <taxon>Chondrichthyes</taxon>
        <taxon>Elasmobranchii</taxon>
        <taxon>Galeomorphii</taxon>
        <taxon>Galeoidea</taxon>
        <taxon>Orectolobiformes</taxon>
        <taxon>Hemiscylliidae</taxon>
        <taxon>Chiloscyllium</taxon>
    </lineage>
</organism>
<dbReference type="PANTHER" id="PTHR19375">
    <property type="entry name" value="HEAT SHOCK PROTEIN 70KDA"/>
    <property type="match status" value="1"/>
</dbReference>
<dbReference type="OMA" id="KEDTEHM"/>
<keyword evidence="2" id="KW-0547">Nucleotide-binding</keyword>
<evidence type="ECO:0000313" key="6">
    <source>
        <dbReference type="EMBL" id="GCC38990.1"/>
    </source>
</evidence>
<comment type="similarity">
    <text evidence="1">Belongs to the heat shock protein 70 family.</text>
</comment>
<dbReference type="Gene3D" id="1.20.1270.10">
    <property type="match status" value="1"/>
</dbReference>
<feature type="region of interest" description="Disordered" evidence="5">
    <location>
        <begin position="280"/>
        <end position="310"/>
    </location>
</feature>
<dbReference type="Gene3D" id="3.30.420.40">
    <property type="match status" value="2"/>
</dbReference>
<dbReference type="InterPro" id="IPR013126">
    <property type="entry name" value="Hsp_70_fam"/>
</dbReference>
<dbReference type="Proteomes" id="UP000287033">
    <property type="component" value="Unassembled WGS sequence"/>
</dbReference>
<evidence type="ECO:0000313" key="7">
    <source>
        <dbReference type="Proteomes" id="UP000287033"/>
    </source>
</evidence>
<dbReference type="InterPro" id="IPR018181">
    <property type="entry name" value="Heat_shock_70_CS"/>
</dbReference>
<sequence>LGGGTFDVSILTIEDGIFEVKSTAGDTHLGGEDFDNRMVNHFIAEFKRKYKKDITDNKRAVRRLRTACERAKRTLSSSTQASIEIDSLYEGVDFYTSITRARFEELNADLFRGTLDPVEKSLRDAKLDKAQIHDIVLVGGSTRIPKIQKLLQDFFNGKELNKSINPDEAVAYGAGRLSKEEIERMVQEAEKYKTEDDQQREKVAAKNALESYAFNMKATVEDEKLKGKVGDDDKQKILDKCNEVISWLDKNQTAEKDEYEHQQKELEKICNPIITKLYQGAGGPPGGFPGAGGAPSGAGASSGPTIEEVD</sequence>
<keyword evidence="7" id="KW-1185">Reference proteome</keyword>
<evidence type="ECO:0000256" key="2">
    <source>
        <dbReference type="ARBA" id="ARBA00022741"/>
    </source>
</evidence>